<proteinExistence type="predicted"/>
<dbReference type="AlphaFoldDB" id="A0A4Z0NUJ2"/>
<dbReference type="InterPro" id="IPR016024">
    <property type="entry name" value="ARM-type_fold"/>
</dbReference>
<organism evidence="2 3">
    <name type="scientific">Methylobacterium nonmethylotrophicum</name>
    <dbReference type="NCBI Taxonomy" id="1141884"/>
    <lineage>
        <taxon>Bacteria</taxon>
        <taxon>Pseudomonadati</taxon>
        <taxon>Pseudomonadota</taxon>
        <taxon>Alphaproteobacteria</taxon>
        <taxon>Hyphomicrobiales</taxon>
        <taxon>Methylobacteriaceae</taxon>
        <taxon>Methylobacterium</taxon>
    </lineage>
</organism>
<protein>
    <recommendedName>
        <fullName evidence="1">Importin N-terminal domain-containing protein</fullName>
    </recommendedName>
</protein>
<evidence type="ECO:0000313" key="2">
    <source>
        <dbReference type="EMBL" id="TGE00817.1"/>
    </source>
</evidence>
<dbReference type="RefSeq" id="WP_135414281.1">
    <property type="nucleotide sequence ID" value="NZ_SRLB01000005.1"/>
</dbReference>
<comment type="caution">
    <text evidence="2">The sequence shown here is derived from an EMBL/GenBank/DDBJ whole genome shotgun (WGS) entry which is preliminary data.</text>
</comment>
<dbReference type="Gene3D" id="1.25.10.10">
    <property type="entry name" value="Leucine-rich Repeat Variant"/>
    <property type="match status" value="1"/>
</dbReference>
<dbReference type="GO" id="GO:0006886">
    <property type="term" value="P:intracellular protein transport"/>
    <property type="evidence" value="ECO:0007669"/>
    <property type="project" value="InterPro"/>
</dbReference>
<dbReference type="GO" id="GO:0031267">
    <property type="term" value="F:small GTPase binding"/>
    <property type="evidence" value="ECO:0007669"/>
    <property type="project" value="InterPro"/>
</dbReference>
<dbReference type="OrthoDB" id="9826937at2"/>
<evidence type="ECO:0000259" key="1">
    <source>
        <dbReference type="Pfam" id="PF03810"/>
    </source>
</evidence>
<reference evidence="2 3" key="1">
    <citation type="submission" date="2019-04" db="EMBL/GenBank/DDBJ databases">
        <authorList>
            <person name="Feng G."/>
            <person name="Zhu H."/>
        </authorList>
    </citation>
    <scope>NUCLEOTIDE SEQUENCE [LARGE SCALE GENOMIC DNA]</scope>
    <source>
        <strain evidence="2 3">6HR-1</strain>
    </source>
</reference>
<name>A0A4Z0NUJ2_9HYPH</name>
<accession>A0A4Z0NUJ2</accession>
<keyword evidence="3" id="KW-1185">Reference proteome</keyword>
<dbReference type="EMBL" id="SRLB01000005">
    <property type="protein sequence ID" value="TGE00817.1"/>
    <property type="molecule type" value="Genomic_DNA"/>
</dbReference>
<feature type="domain" description="Importin N-terminal" evidence="1">
    <location>
        <begin position="199"/>
        <end position="269"/>
    </location>
</feature>
<dbReference type="InterPro" id="IPR001494">
    <property type="entry name" value="Importin-beta_N"/>
</dbReference>
<dbReference type="InterPro" id="IPR011989">
    <property type="entry name" value="ARM-like"/>
</dbReference>
<sequence>MPQARSRQMAIEDTVDIEELRKQYLSEVEVEAAAASSPAVAPAALESHAMAAQHEPEAVRDMVTALPLDEEAYEASVRTLLDILGNDALDPAPRLSALNTLGAAEFQPAAFAPFHAEFIELLRRLALHRSKDIRTAALERLTLTNDPEAQRLLREGLEKIRRPLVTAAKAVQLLARDDHGSAIPLFRRLAANATGQVREQALRALAVDPKSIPLFEEIAANKQERTQLRQIAAVNLKNTSASRFAKLARDLVLDEQEVDKLRAVAVSAIAHTSDVAARLKSPAFTESVLALGASTGSRALKASVARLSKTLGDTKA</sequence>
<dbReference type="Pfam" id="PF03810">
    <property type="entry name" value="IBN_N"/>
    <property type="match status" value="1"/>
</dbReference>
<gene>
    <name evidence="2" type="ORF">EU555_08750</name>
</gene>
<evidence type="ECO:0000313" key="3">
    <source>
        <dbReference type="Proteomes" id="UP000297535"/>
    </source>
</evidence>
<dbReference type="SUPFAM" id="SSF48371">
    <property type="entry name" value="ARM repeat"/>
    <property type="match status" value="1"/>
</dbReference>
<dbReference type="Proteomes" id="UP000297535">
    <property type="component" value="Unassembled WGS sequence"/>
</dbReference>